<proteinExistence type="predicted"/>
<keyword evidence="2" id="KW-0963">Cytoplasm</keyword>
<protein>
    <recommendedName>
        <fullName evidence="11">Macrophage erythroblast attacher</fullName>
    </recommendedName>
</protein>
<keyword evidence="10" id="KW-1185">Reference proteome</keyword>
<dbReference type="GO" id="GO:0061630">
    <property type="term" value="F:ubiquitin protein ligase activity"/>
    <property type="evidence" value="ECO:0007669"/>
    <property type="project" value="InterPro"/>
</dbReference>
<evidence type="ECO:0000256" key="2">
    <source>
        <dbReference type="ARBA" id="ARBA00022490"/>
    </source>
</evidence>
<dbReference type="GO" id="GO:0005737">
    <property type="term" value="C:cytoplasm"/>
    <property type="evidence" value="ECO:0007669"/>
    <property type="project" value="UniProtKB-SubCell"/>
</dbReference>
<keyword evidence="4 6" id="KW-0863">Zinc-finger</keyword>
<evidence type="ECO:0000259" key="7">
    <source>
        <dbReference type="PROSITE" id="PS50897"/>
    </source>
</evidence>
<organism evidence="9 10">
    <name type="scientific">Prymnesium parvum</name>
    <name type="common">Toxic golden alga</name>
    <dbReference type="NCBI Taxonomy" id="97485"/>
    <lineage>
        <taxon>Eukaryota</taxon>
        <taxon>Haptista</taxon>
        <taxon>Haptophyta</taxon>
        <taxon>Prymnesiophyceae</taxon>
        <taxon>Prymnesiales</taxon>
        <taxon>Prymnesiaceae</taxon>
        <taxon>Prymnesium</taxon>
    </lineage>
</organism>
<name>A0AB34INE2_PRYPA</name>
<comment type="caution">
    <text evidence="9">The sequence shown here is derived from an EMBL/GenBank/DDBJ whole genome shotgun (WGS) entry which is preliminary data.</text>
</comment>
<dbReference type="PANTHER" id="PTHR12170">
    <property type="entry name" value="MACROPHAGE ERYTHROBLAST ATTACHER-RELATED"/>
    <property type="match status" value="1"/>
</dbReference>
<keyword evidence="3" id="KW-0479">Metal-binding</keyword>
<feature type="domain" description="CTLH" evidence="7">
    <location>
        <begin position="146"/>
        <end position="203"/>
    </location>
</feature>
<dbReference type="InterPro" id="IPR045098">
    <property type="entry name" value="Fyv10_fam"/>
</dbReference>
<dbReference type="SMART" id="SM00668">
    <property type="entry name" value="CTLH"/>
    <property type="match status" value="1"/>
</dbReference>
<dbReference type="Proteomes" id="UP001515480">
    <property type="component" value="Unassembled WGS sequence"/>
</dbReference>
<dbReference type="CDD" id="cd16659">
    <property type="entry name" value="RING-Ubox_Emp"/>
    <property type="match status" value="1"/>
</dbReference>
<evidence type="ECO:0000256" key="6">
    <source>
        <dbReference type="PROSITE-ProRule" id="PRU01215"/>
    </source>
</evidence>
<dbReference type="InterPro" id="IPR024964">
    <property type="entry name" value="CTLH/CRA"/>
</dbReference>
<evidence type="ECO:0000259" key="8">
    <source>
        <dbReference type="PROSITE" id="PS51867"/>
    </source>
</evidence>
<keyword evidence="5" id="KW-0862">Zinc</keyword>
<evidence type="ECO:0000256" key="4">
    <source>
        <dbReference type="ARBA" id="ARBA00022771"/>
    </source>
</evidence>
<dbReference type="InterPro" id="IPR006594">
    <property type="entry name" value="LisH"/>
</dbReference>
<evidence type="ECO:0000313" key="9">
    <source>
        <dbReference type="EMBL" id="KAL1503615.1"/>
    </source>
</evidence>
<dbReference type="EMBL" id="JBGBPQ010000021">
    <property type="protein sequence ID" value="KAL1503615.1"/>
    <property type="molecule type" value="Genomic_DNA"/>
</dbReference>
<dbReference type="GO" id="GO:0034657">
    <property type="term" value="C:GID complex"/>
    <property type="evidence" value="ECO:0007669"/>
    <property type="project" value="TreeGrafter"/>
</dbReference>
<evidence type="ECO:0000256" key="1">
    <source>
        <dbReference type="ARBA" id="ARBA00004496"/>
    </source>
</evidence>
<dbReference type="PANTHER" id="PTHR12170:SF2">
    <property type="entry name" value="E3 UBIQUITIN-PROTEIN TRANSFERASE MAEA"/>
    <property type="match status" value="1"/>
</dbReference>
<dbReference type="InterPro" id="IPR006595">
    <property type="entry name" value="CTLH_C"/>
</dbReference>
<dbReference type="GO" id="GO:0008270">
    <property type="term" value="F:zinc ion binding"/>
    <property type="evidence" value="ECO:0007669"/>
    <property type="project" value="UniProtKB-KW"/>
</dbReference>
<dbReference type="PROSITE" id="PS50896">
    <property type="entry name" value="LISH"/>
    <property type="match status" value="1"/>
</dbReference>
<dbReference type="AlphaFoldDB" id="A0AB34INE2"/>
<evidence type="ECO:0008006" key="11">
    <source>
        <dbReference type="Google" id="ProtNLM"/>
    </source>
</evidence>
<dbReference type="GO" id="GO:0005634">
    <property type="term" value="C:nucleus"/>
    <property type="evidence" value="ECO:0007669"/>
    <property type="project" value="TreeGrafter"/>
</dbReference>
<reference evidence="9 10" key="1">
    <citation type="journal article" date="2024" name="Science">
        <title>Giant polyketide synthase enzymes in the biosynthesis of giant marine polyether toxins.</title>
        <authorList>
            <person name="Fallon T.R."/>
            <person name="Shende V.V."/>
            <person name="Wierzbicki I.H."/>
            <person name="Pendleton A.L."/>
            <person name="Watervoot N.F."/>
            <person name="Auber R.P."/>
            <person name="Gonzalez D.J."/>
            <person name="Wisecaver J.H."/>
            <person name="Moore B.S."/>
        </authorList>
    </citation>
    <scope>NUCLEOTIDE SEQUENCE [LARGE SCALE GENOMIC DNA]</scope>
    <source>
        <strain evidence="9 10">12B1</strain>
    </source>
</reference>
<comment type="subcellular location">
    <subcellularLocation>
        <location evidence="1">Cytoplasm</location>
    </subcellularLocation>
</comment>
<dbReference type="PROSITE" id="PS50897">
    <property type="entry name" value="CTLH"/>
    <property type="match status" value="1"/>
</dbReference>
<evidence type="ECO:0000256" key="5">
    <source>
        <dbReference type="ARBA" id="ARBA00022833"/>
    </source>
</evidence>
<dbReference type="Pfam" id="PF10607">
    <property type="entry name" value="CTLH"/>
    <property type="match status" value="1"/>
</dbReference>
<dbReference type="PROSITE" id="PS51867">
    <property type="entry name" value="ZF_RING_GID"/>
    <property type="match status" value="1"/>
</dbReference>
<dbReference type="InterPro" id="IPR044063">
    <property type="entry name" value="ZF_RING_GID"/>
</dbReference>
<gene>
    <name evidence="9" type="ORF">AB1Y20_012092</name>
</gene>
<feature type="domain" description="RING-Gid-type" evidence="8">
    <location>
        <begin position="301"/>
        <end position="371"/>
    </location>
</feature>
<feature type="zinc finger region" description="RING-Gid-type" evidence="6">
    <location>
        <begin position="301"/>
        <end position="371"/>
    </location>
</feature>
<accession>A0AB34INE2</accession>
<sequence length="386" mass="41104">MATGLEHELLKLPAERLAQLMRVEHKLVEKQLGASLAALRAAPTAASPHAAVGEVLADLQRLKRKLADVRSREEAQLSVCRSRLSHLHPAPPAAAAAVVPPPCGGGGEAALAHRLVADYLHRRGLHSSAAQLSEASGVAEWVSGAEHEETARLSGAVRRGDAAAALAWCAQHRARLKKGGSNLEAMLRLQQAVAMVEEGQTRQAVAHVREHLLASEDANIPPELLRKTMAALALGRATRCESVAALFDAARWDSLATQFEREHRAASCLSETAPLVAAVGAGLCAMKTPHCAEADGPHRSCPVCASPFRQLASHVPSVQRSRSTLLCRLTGEPMDADNVPLVLPDGQVYSLRAVEALAAREGGTTFRHPLSQEVVPLEQVRKAFIL</sequence>
<evidence type="ECO:0000256" key="3">
    <source>
        <dbReference type="ARBA" id="ARBA00022723"/>
    </source>
</evidence>
<evidence type="ECO:0000313" key="10">
    <source>
        <dbReference type="Proteomes" id="UP001515480"/>
    </source>
</evidence>
<dbReference type="GO" id="GO:0043161">
    <property type="term" value="P:proteasome-mediated ubiquitin-dependent protein catabolic process"/>
    <property type="evidence" value="ECO:0007669"/>
    <property type="project" value="InterPro"/>
</dbReference>